<proteinExistence type="predicted"/>
<comment type="caution">
    <text evidence="2">The sequence shown here is derived from an EMBL/GenBank/DDBJ whole genome shotgun (WGS) entry which is preliminary data.</text>
</comment>
<sequence length="164" mass="18867">EIGHLAFYSKFLNYIIFVLGNNLLALVVYLIWAATLIFSGSMGEVIVLAIWFLFFALGLSQLILLPLLPILTKFFALPPSDQILKNIGWYYAEKFGLDPVKWTMLDEVNNEKQHKENWDFIFSQLESRYKNDYSTMISKIAYSFGRGKVVLILEVMAKALEEAQ</sequence>
<keyword evidence="1" id="KW-0472">Membrane</keyword>
<accession>A0A2G9YWZ3</accession>
<evidence type="ECO:0000313" key="2">
    <source>
        <dbReference type="EMBL" id="PIP23722.1"/>
    </source>
</evidence>
<dbReference type="AlphaFoldDB" id="A0A2G9YWZ3"/>
<gene>
    <name evidence="2" type="ORF">COX36_01710</name>
</gene>
<feature type="transmembrane region" description="Helical" evidence="1">
    <location>
        <begin position="12"/>
        <end position="39"/>
    </location>
</feature>
<evidence type="ECO:0000256" key="1">
    <source>
        <dbReference type="SAM" id="Phobius"/>
    </source>
</evidence>
<dbReference type="EMBL" id="PCRP01000027">
    <property type="protein sequence ID" value="PIP23722.1"/>
    <property type="molecule type" value="Genomic_DNA"/>
</dbReference>
<name>A0A2G9YWZ3_9BACT</name>
<keyword evidence="1" id="KW-0812">Transmembrane</keyword>
<keyword evidence="1" id="KW-1133">Transmembrane helix</keyword>
<evidence type="ECO:0000313" key="3">
    <source>
        <dbReference type="Proteomes" id="UP000230273"/>
    </source>
</evidence>
<feature type="transmembrane region" description="Helical" evidence="1">
    <location>
        <begin position="45"/>
        <end position="68"/>
    </location>
</feature>
<organism evidence="2 3">
    <name type="scientific">Candidatus Nealsonbacteria bacterium CG23_combo_of_CG06-09_8_20_14_all_38_19</name>
    <dbReference type="NCBI Taxonomy" id="1974721"/>
    <lineage>
        <taxon>Bacteria</taxon>
        <taxon>Candidatus Nealsoniibacteriota</taxon>
    </lineage>
</organism>
<reference evidence="2 3" key="1">
    <citation type="submission" date="2017-09" db="EMBL/GenBank/DDBJ databases">
        <title>Depth-based differentiation of microbial function through sediment-hosted aquifers and enrichment of novel symbionts in the deep terrestrial subsurface.</title>
        <authorList>
            <person name="Probst A.J."/>
            <person name="Ladd B."/>
            <person name="Jarett J.K."/>
            <person name="Geller-Mcgrath D.E."/>
            <person name="Sieber C.M."/>
            <person name="Emerson J.B."/>
            <person name="Anantharaman K."/>
            <person name="Thomas B.C."/>
            <person name="Malmstrom R."/>
            <person name="Stieglmeier M."/>
            <person name="Klingl A."/>
            <person name="Woyke T."/>
            <person name="Ryan C.M."/>
            <person name="Banfield J.F."/>
        </authorList>
    </citation>
    <scope>NUCLEOTIDE SEQUENCE [LARGE SCALE GENOMIC DNA]</scope>
    <source>
        <strain evidence="2">CG23_combo_of_CG06-09_8_20_14_all_38_19</strain>
    </source>
</reference>
<dbReference type="Proteomes" id="UP000230273">
    <property type="component" value="Unassembled WGS sequence"/>
</dbReference>
<feature type="non-terminal residue" evidence="2">
    <location>
        <position position="164"/>
    </location>
</feature>
<feature type="non-terminal residue" evidence="2">
    <location>
        <position position="1"/>
    </location>
</feature>
<protein>
    <submittedName>
        <fullName evidence="2">Uncharacterized protein</fullName>
    </submittedName>
</protein>